<evidence type="ECO:0000313" key="2">
    <source>
        <dbReference type="EMBL" id="TVZ70493.1"/>
    </source>
</evidence>
<feature type="region of interest" description="Disordered" evidence="1">
    <location>
        <begin position="23"/>
        <end position="43"/>
    </location>
</feature>
<evidence type="ECO:0000256" key="1">
    <source>
        <dbReference type="SAM" id="MobiDB-lite"/>
    </source>
</evidence>
<protein>
    <submittedName>
        <fullName evidence="2">Uncharacterized protein</fullName>
    </submittedName>
</protein>
<accession>A0A559T7C3</accession>
<dbReference type="AlphaFoldDB" id="A0A559T7C3"/>
<gene>
    <name evidence="2" type="ORF">FHU10_3066</name>
</gene>
<feature type="compositionally biased region" description="Low complexity" evidence="1">
    <location>
        <begin position="32"/>
        <end position="43"/>
    </location>
</feature>
<sequence length="137" mass="14737">MAGIIVGSGLLLAGCESKNTVTSLVSPPAESVPQAVETPPPEAVVEPQPEVKENRMGLCQSELASLKTVNPRAYAVRKAYFDNLVKTASVYTAVRGEVNSLTKDTLDALYKYKTNQVCAEIERDVLNGLIRKGESVK</sequence>
<name>A0A559T7C3_SERFO</name>
<proteinExistence type="predicted"/>
<reference evidence="2" key="2">
    <citation type="submission" date="2019-08" db="EMBL/GenBank/DDBJ databases">
        <title>Investigation of anaerobic lignin degradation for improved lignocellulosic biofuels.</title>
        <authorList>
            <person name="Deangelis K.PhD."/>
        </authorList>
    </citation>
    <scope>NUCLEOTIDE SEQUENCE [LARGE SCALE GENOMIC DNA]</scope>
    <source>
        <strain evidence="2">128R</strain>
    </source>
</reference>
<comment type="caution">
    <text evidence="2">The sequence shown here is derived from an EMBL/GenBank/DDBJ whole genome shotgun (WGS) entry which is preliminary data.</text>
</comment>
<organism evidence="2">
    <name type="scientific">Serratia fonticola</name>
    <dbReference type="NCBI Taxonomy" id="47917"/>
    <lineage>
        <taxon>Bacteria</taxon>
        <taxon>Pseudomonadati</taxon>
        <taxon>Pseudomonadota</taxon>
        <taxon>Gammaproteobacteria</taxon>
        <taxon>Enterobacterales</taxon>
        <taxon>Yersiniaceae</taxon>
        <taxon>Serratia</taxon>
    </lineage>
</organism>
<reference evidence="2" key="1">
    <citation type="submission" date="2019-06" db="EMBL/GenBank/DDBJ databases">
        <authorList>
            <person name="Deangelis K."/>
            <person name="Huntemann M."/>
            <person name="Clum A."/>
            <person name="Pillay M."/>
            <person name="Palaniappan K."/>
            <person name="Varghese N."/>
            <person name="Mikhailova N."/>
            <person name="Stamatis D."/>
            <person name="Reddy T."/>
            <person name="Daum C."/>
            <person name="Shapiro N."/>
            <person name="Ivanova N."/>
            <person name="Kyrpides N."/>
            <person name="Woyke T."/>
        </authorList>
    </citation>
    <scope>NUCLEOTIDE SEQUENCE [LARGE SCALE GENOMIC DNA]</scope>
    <source>
        <strain evidence="2">128R</strain>
    </source>
</reference>
<dbReference type="EMBL" id="VISQ01000001">
    <property type="protein sequence ID" value="TVZ70493.1"/>
    <property type="molecule type" value="Genomic_DNA"/>
</dbReference>